<feature type="domain" description="FAD dependent oxidoreductase" evidence="4">
    <location>
        <begin position="3"/>
        <end position="343"/>
    </location>
</feature>
<name>A0A1T2L8H0_9GAMM</name>
<dbReference type="OrthoDB" id="9805337at2"/>
<dbReference type="GO" id="GO:0005737">
    <property type="term" value="C:cytoplasm"/>
    <property type="evidence" value="ECO:0007669"/>
    <property type="project" value="TreeGrafter"/>
</dbReference>
<dbReference type="GO" id="GO:0016491">
    <property type="term" value="F:oxidoreductase activity"/>
    <property type="evidence" value="ECO:0007669"/>
    <property type="project" value="UniProtKB-KW"/>
</dbReference>
<evidence type="ECO:0000313" key="6">
    <source>
        <dbReference type="Proteomes" id="UP000191110"/>
    </source>
</evidence>
<dbReference type="GO" id="GO:0050660">
    <property type="term" value="F:flavin adenine dinucleotide binding"/>
    <property type="evidence" value="ECO:0007669"/>
    <property type="project" value="InterPro"/>
</dbReference>
<dbReference type="AlphaFoldDB" id="A0A1T2L8H0"/>
<gene>
    <name evidence="5" type="ORF">BOW53_04240</name>
</gene>
<dbReference type="PANTHER" id="PTHR13847">
    <property type="entry name" value="SARCOSINE DEHYDROGENASE-RELATED"/>
    <property type="match status" value="1"/>
</dbReference>
<dbReference type="EMBL" id="MPRL01000011">
    <property type="protein sequence ID" value="OOZ41332.1"/>
    <property type="molecule type" value="Genomic_DNA"/>
</dbReference>
<dbReference type="Gene3D" id="3.50.50.60">
    <property type="entry name" value="FAD/NAD(P)-binding domain"/>
    <property type="match status" value="1"/>
</dbReference>
<comment type="pathway">
    <text evidence="1">Cofactor biosynthesis; thiamine diphosphate biosynthesis.</text>
</comment>
<dbReference type="Gene3D" id="3.30.9.10">
    <property type="entry name" value="D-Amino Acid Oxidase, subunit A, domain 2"/>
    <property type="match status" value="1"/>
</dbReference>
<dbReference type="SUPFAM" id="SSF54373">
    <property type="entry name" value="FAD-linked reductases, C-terminal domain"/>
    <property type="match status" value="1"/>
</dbReference>
<dbReference type="InterPro" id="IPR006076">
    <property type="entry name" value="FAD-dep_OxRdtase"/>
</dbReference>
<dbReference type="PANTHER" id="PTHR13847:SF289">
    <property type="entry name" value="GLYCINE OXIDASE"/>
    <property type="match status" value="1"/>
</dbReference>
<dbReference type="SUPFAM" id="SSF51905">
    <property type="entry name" value="FAD/NAD(P)-binding domain"/>
    <property type="match status" value="1"/>
</dbReference>
<organism evidence="5 6">
    <name type="scientific">Solemya pervernicosa gill symbiont</name>
    <dbReference type="NCBI Taxonomy" id="642797"/>
    <lineage>
        <taxon>Bacteria</taxon>
        <taxon>Pseudomonadati</taxon>
        <taxon>Pseudomonadota</taxon>
        <taxon>Gammaproteobacteria</taxon>
        <taxon>sulfur-oxidizing symbionts</taxon>
    </lineage>
</organism>
<dbReference type="GO" id="GO:0009228">
    <property type="term" value="P:thiamine biosynthetic process"/>
    <property type="evidence" value="ECO:0007669"/>
    <property type="project" value="UniProtKB-KW"/>
</dbReference>
<dbReference type="UniPathway" id="UPA00060"/>
<evidence type="ECO:0000259" key="4">
    <source>
        <dbReference type="Pfam" id="PF01266"/>
    </source>
</evidence>
<keyword evidence="3" id="KW-0560">Oxidoreductase</keyword>
<reference evidence="5 6" key="1">
    <citation type="submission" date="2016-11" db="EMBL/GenBank/DDBJ databases">
        <title>Mixed transmission modes and dynamic genome evolution in an obligate animal-bacterial symbiosis.</title>
        <authorList>
            <person name="Russell S.L."/>
            <person name="Corbett-Detig R.B."/>
            <person name="Cavanaugh C.M."/>
        </authorList>
    </citation>
    <scope>NUCLEOTIDE SEQUENCE [LARGE SCALE GENOMIC DNA]</scope>
    <source>
        <strain evidence="5">Sveles-Q1</strain>
    </source>
</reference>
<evidence type="ECO:0000256" key="1">
    <source>
        <dbReference type="ARBA" id="ARBA00004948"/>
    </source>
</evidence>
<dbReference type="Pfam" id="PF01266">
    <property type="entry name" value="DAO"/>
    <property type="match status" value="1"/>
</dbReference>
<keyword evidence="2" id="KW-0784">Thiamine biosynthesis</keyword>
<evidence type="ECO:0000256" key="2">
    <source>
        <dbReference type="ARBA" id="ARBA00022977"/>
    </source>
</evidence>
<dbReference type="NCBIfam" id="TIGR02352">
    <property type="entry name" value="thiamin_ThiO"/>
    <property type="match status" value="1"/>
</dbReference>
<evidence type="ECO:0000256" key="3">
    <source>
        <dbReference type="ARBA" id="ARBA00023002"/>
    </source>
</evidence>
<keyword evidence="6" id="KW-1185">Reference proteome</keyword>
<proteinExistence type="predicted"/>
<dbReference type="GO" id="GO:0009229">
    <property type="term" value="P:thiamine diphosphate biosynthetic process"/>
    <property type="evidence" value="ECO:0007669"/>
    <property type="project" value="UniProtKB-UniPathway"/>
</dbReference>
<dbReference type="InterPro" id="IPR036188">
    <property type="entry name" value="FAD/NAD-bd_sf"/>
</dbReference>
<dbReference type="Proteomes" id="UP000191110">
    <property type="component" value="Unassembled WGS sequence"/>
</dbReference>
<evidence type="ECO:0000313" key="5">
    <source>
        <dbReference type="EMBL" id="OOZ41332.1"/>
    </source>
</evidence>
<protein>
    <submittedName>
        <fullName evidence="5">Glycine oxidase ThiO</fullName>
    </submittedName>
</protein>
<comment type="caution">
    <text evidence="5">The sequence shown here is derived from an EMBL/GenBank/DDBJ whole genome shotgun (WGS) entry which is preliminary data.</text>
</comment>
<accession>A0A1T2L8H0</accession>
<dbReference type="InterPro" id="IPR012727">
    <property type="entry name" value="Gly_oxidase_ThiO"/>
</dbReference>
<dbReference type="RefSeq" id="WP_078482837.1">
    <property type="nucleotide sequence ID" value="NZ_MPRL01000011.1"/>
</dbReference>
<sequence>MSDCLVVGGGLIGMLTAFELAESGASVTLLERGEIGRESSWAGGGIISPLYPWRYDDAVTQLAKWGQARYQALSERLNEISGIDPEWTQSGLLMLDVDEDESALHWAESNEYDLRALDHAGVETTEPALGGDFEKGLWMPDVAQVRNPRIVKSLKATIEAAGVRIETHTEVRDIEVKGGAVCGVRCSNGRFEADQVVVAGGAWSGRILERLGVSFDVEPVQGQMILFKAPQGLVKRIVLQGDRYIIPRRDGRVLIGSTLEHVGFEKATTEHALEDLSQAAHKIIPALADAEIEQHWAGLRPGTPSGIPYIGEHPEVSGLYVNAGHFRNGVVIGYASARLAADLVLNRDPILELAPYGVGSAH</sequence>